<sequence length="204" mass="23084">MKKLLLFTLGLFFASAASEALAQHSQYLCNGAVKHCIFNKKDGYVFNQQSKSGSFIQGDTAEVTIVVYKNMDYRISACAPEVEELQGQMKFKIVEEIKEAEWQTNTVTQTVTEYDDNGNAVDKEVTKEVKKRVYVKKKVVRYDGYKDEEENIFEFISDKTRKLTIQVYIPEVGGEGGELAADDVVCIGLLIEHRPAPKNFGKFK</sequence>
<protein>
    <submittedName>
        <fullName evidence="2">Uncharacterized protein</fullName>
    </submittedName>
</protein>
<evidence type="ECO:0000313" key="3">
    <source>
        <dbReference type="Proteomes" id="UP000683507"/>
    </source>
</evidence>
<evidence type="ECO:0000313" key="2">
    <source>
        <dbReference type="EMBL" id="CAG5082177.1"/>
    </source>
</evidence>
<dbReference type="EMBL" id="OU015584">
    <property type="protein sequence ID" value="CAG5082177.1"/>
    <property type="molecule type" value="Genomic_DNA"/>
</dbReference>
<keyword evidence="1" id="KW-0732">Signal</keyword>
<organism evidence="2 3">
    <name type="scientific">Parvicella tangerina</name>
    <dbReference type="NCBI Taxonomy" id="2829795"/>
    <lineage>
        <taxon>Bacteria</taxon>
        <taxon>Pseudomonadati</taxon>
        <taxon>Bacteroidota</taxon>
        <taxon>Flavobacteriia</taxon>
        <taxon>Flavobacteriales</taxon>
        <taxon>Parvicellaceae</taxon>
        <taxon>Parvicella</taxon>
    </lineage>
</organism>
<keyword evidence="3" id="KW-1185">Reference proteome</keyword>
<gene>
    <name evidence="2" type="ORF">CRYO30217_01828</name>
</gene>
<feature type="signal peptide" evidence="1">
    <location>
        <begin position="1"/>
        <end position="22"/>
    </location>
</feature>
<evidence type="ECO:0000256" key="1">
    <source>
        <dbReference type="SAM" id="SignalP"/>
    </source>
</evidence>
<accession>A0A916JNI7</accession>
<dbReference type="Proteomes" id="UP000683507">
    <property type="component" value="Chromosome"/>
</dbReference>
<dbReference type="RefSeq" id="WP_258542022.1">
    <property type="nucleotide sequence ID" value="NZ_OU015584.1"/>
</dbReference>
<proteinExistence type="predicted"/>
<dbReference type="AlphaFoldDB" id="A0A916JNI7"/>
<dbReference type="KEGG" id="ptan:CRYO30217_01828"/>
<feature type="chain" id="PRO_5037632105" evidence="1">
    <location>
        <begin position="23"/>
        <end position="204"/>
    </location>
</feature>
<name>A0A916JNI7_9FLAO</name>
<reference evidence="2" key="1">
    <citation type="submission" date="2021-04" db="EMBL/GenBank/DDBJ databases">
        <authorList>
            <person name="Rodrigo-Torres L."/>
            <person name="Arahal R. D."/>
            <person name="Lucena T."/>
        </authorList>
    </citation>
    <scope>NUCLEOTIDE SEQUENCE</scope>
    <source>
        <strain evidence="2">AS29M-1</strain>
    </source>
</reference>